<feature type="non-terminal residue" evidence="1">
    <location>
        <position position="1"/>
    </location>
</feature>
<reference evidence="1" key="1">
    <citation type="journal article" date="2014" name="Front. Microbiol.">
        <title>High frequency of phylogenetically diverse reductive dehalogenase-homologous genes in deep subseafloor sedimentary metagenomes.</title>
        <authorList>
            <person name="Kawai M."/>
            <person name="Futagami T."/>
            <person name="Toyoda A."/>
            <person name="Takaki Y."/>
            <person name="Nishi S."/>
            <person name="Hori S."/>
            <person name="Arai W."/>
            <person name="Tsubouchi T."/>
            <person name="Morono Y."/>
            <person name="Uchiyama I."/>
            <person name="Ito T."/>
            <person name="Fujiyama A."/>
            <person name="Inagaki F."/>
            <person name="Takami H."/>
        </authorList>
    </citation>
    <scope>NUCLEOTIDE SEQUENCE</scope>
    <source>
        <strain evidence="1">Expedition CK06-06</strain>
    </source>
</reference>
<organism evidence="1">
    <name type="scientific">marine sediment metagenome</name>
    <dbReference type="NCBI Taxonomy" id="412755"/>
    <lineage>
        <taxon>unclassified sequences</taxon>
        <taxon>metagenomes</taxon>
        <taxon>ecological metagenomes</taxon>
    </lineage>
</organism>
<name>X1RQS1_9ZZZZ</name>
<dbReference type="EMBL" id="BARV01034236">
    <property type="protein sequence ID" value="GAI57869.1"/>
    <property type="molecule type" value="Genomic_DNA"/>
</dbReference>
<evidence type="ECO:0000313" key="1">
    <source>
        <dbReference type="EMBL" id="GAI57869.1"/>
    </source>
</evidence>
<comment type="caution">
    <text evidence="1">The sequence shown here is derived from an EMBL/GenBank/DDBJ whole genome shotgun (WGS) entry which is preliminary data.</text>
</comment>
<dbReference type="AlphaFoldDB" id="X1RQS1"/>
<gene>
    <name evidence="1" type="ORF">S06H3_53668</name>
</gene>
<protein>
    <submittedName>
        <fullName evidence="1">Uncharacterized protein</fullName>
    </submittedName>
</protein>
<proteinExistence type="predicted"/>
<accession>X1RQS1</accession>
<sequence>LIIWIVIIGAIVVYGPRLYNWYVEQNEIRIIKSNVESVENEINSLLIEEHPVYIWNDIDNIVKSLSMQNPITRKAQIKNGWSRPGDVLVYFDGIDTFTIDGIGRGGEPLHLNILIKK</sequence>